<reference evidence="1 2" key="1">
    <citation type="journal article" date="2016" name="Nat. Commun.">
        <title>Thousands of microbial genomes shed light on interconnected biogeochemical processes in an aquifer system.</title>
        <authorList>
            <person name="Anantharaman K."/>
            <person name="Brown C.T."/>
            <person name="Hug L.A."/>
            <person name="Sharon I."/>
            <person name="Castelle C.J."/>
            <person name="Probst A.J."/>
            <person name="Thomas B.C."/>
            <person name="Singh A."/>
            <person name="Wilkins M.J."/>
            <person name="Karaoz U."/>
            <person name="Brodie E.L."/>
            <person name="Williams K.H."/>
            <person name="Hubbard S.S."/>
            <person name="Banfield J.F."/>
        </authorList>
    </citation>
    <scope>NUCLEOTIDE SEQUENCE [LARGE SCALE GENOMIC DNA]</scope>
</reference>
<dbReference type="Proteomes" id="UP000176512">
    <property type="component" value="Unassembled WGS sequence"/>
</dbReference>
<organism evidence="1 2">
    <name type="scientific">Candidatus Buchananbacteria bacterium RIFCSPLOWO2_01_FULL_46_12</name>
    <dbReference type="NCBI Taxonomy" id="1797546"/>
    <lineage>
        <taxon>Bacteria</taxon>
        <taxon>Candidatus Buchananiibacteriota</taxon>
    </lineage>
</organism>
<protein>
    <recommendedName>
        <fullName evidence="3">Type 4 fimbrial biogenesis protein PilX N-terminal domain-containing protein</fullName>
    </recommendedName>
</protein>
<comment type="caution">
    <text evidence="1">The sequence shown here is derived from an EMBL/GenBank/DDBJ whole genome shotgun (WGS) entry which is preliminary data.</text>
</comment>
<sequence>MASTNKKQNGMVLVLAILIIAAVLATATVFSELIIRQIQQSRLIDQSIQAYYLAESGAERTLHQIRILESVVDCATISIGSCQENNARCSLDAEIPCVTSSQGSLDTAVTDDWQVVVSEESQTDFVLTKGETFQIDLFSPQQVQDANITKIDVGSSVNNLKLFGELVNLTNILQVGVLNCADQPPVFKDIITAPQSRSALDGKNILAACSYVFRLRFPLDSPVDQAGLTLKLYDDAESQVNIPSRLIIDSTARFGSSIQTVVVRTPIRPPLSGLYDFVLFSEEEIVK</sequence>
<evidence type="ECO:0008006" key="3">
    <source>
        <dbReference type="Google" id="ProtNLM"/>
    </source>
</evidence>
<name>A0A1G1YN32_9BACT</name>
<dbReference type="AlphaFoldDB" id="A0A1G1YN32"/>
<gene>
    <name evidence="1" type="ORF">A3A24_02535</name>
</gene>
<dbReference type="EMBL" id="MHIP01000047">
    <property type="protein sequence ID" value="OGY53765.1"/>
    <property type="molecule type" value="Genomic_DNA"/>
</dbReference>
<proteinExistence type="predicted"/>
<evidence type="ECO:0000313" key="1">
    <source>
        <dbReference type="EMBL" id="OGY53765.1"/>
    </source>
</evidence>
<accession>A0A1G1YN32</accession>
<evidence type="ECO:0000313" key="2">
    <source>
        <dbReference type="Proteomes" id="UP000176512"/>
    </source>
</evidence>